<keyword evidence="2" id="KW-1185">Reference proteome</keyword>
<name>A0A8C7Q8W1_ONCMY</name>
<sequence length="68" mass="7353">KAVAAIGAAADQKTAAKAALVHTCLHRLLTSSILYLTFIDADPKTFKEQFESKHPKSPMIPVLVDVHP</sequence>
<accession>A0A8C7Q8W1</accession>
<dbReference type="Ensembl" id="ENSOMYT00000036539.2">
    <property type="protein sequence ID" value="ENSOMYP00000033503.1"/>
    <property type="gene ID" value="ENSOMYG00000015634.2"/>
</dbReference>
<reference evidence="1" key="3">
    <citation type="submission" date="2025-09" db="UniProtKB">
        <authorList>
            <consortium name="Ensembl"/>
        </authorList>
    </citation>
    <scope>IDENTIFICATION</scope>
</reference>
<protein>
    <submittedName>
        <fullName evidence="1">Uncharacterized protein</fullName>
    </submittedName>
</protein>
<dbReference type="SUPFAM" id="SSF118359">
    <property type="entry name" value="Expressed protein At2g23090/F21P24.15"/>
    <property type="match status" value="1"/>
</dbReference>
<dbReference type="AlphaFoldDB" id="A0A8C7Q8W1"/>
<proteinExistence type="predicted"/>
<evidence type="ECO:0000313" key="1">
    <source>
        <dbReference type="Ensembl" id="ENSOMYP00000033503.1"/>
    </source>
</evidence>
<reference evidence="1" key="1">
    <citation type="submission" date="2020-07" db="EMBL/GenBank/DDBJ databases">
        <title>A long reads based de novo assembly of the rainbow trout Arlee double haploid line genome.</title>
        <authorList>
            <person name="Gao G."/>
            <person name="Palti Y."/>
        </authorList>
    </citation>
    <scope>NUCLEOTIDE SEQUENCE [LARGE SCALE GENOMIC DNA]</scope>
</reference>
<reference evidence="1" key="2">
    <citation type="submission" date="2025-08" db="UniProtKB">
        <authorList>
            <consortium name="Ensembl"/>
        </authorList>
    </citation>
    <scope>IDENTIFICATION</scope>
</reference>
<evidence type="ECO:0000313" key="2">
    <source>
        <dbReference type="Proteomes" id="UP000694395"/>
    </source>
</evidence>
<organism evidence="1 2">
    <name type="scientific">Oncorhynchus mykiss</name>
    <name type="common">Rainbow trout</name>
    <name type="synonym">Salmo gairdneri</name>
    <dbReference type="NCBI Taxonomy" id="8022"/>
    <lineage>
        <taxon>Eukaryota</taxon>
        <taxon>Metazoa</taxon>
        <taxon>Chordata</taxon>
        <taxon>Craniata</taxon>
        <taxon>Vertebrata</taxon>
        <taxon>Euteleostomi</taxon>
        <taxon>Actinopterygii</taxon>
        <taxon>Neopterygii</taxon>
        <taxon>Teleostei</taxon>
        <taxon>Protacanthopterygii</taxon>
        <taxon>Salmoniformes</taxon>
        <taxon>Salmonidae</taxon>
        <taxon>Salmoninae</taxon>
        <taxon>Oncorhynchus</taxon>
    </lineage>
</organism>
<dbReference type="GeneTree" id="ENSGT00990000210302"/>
<dbReference type="Proteomes" id="UP000694395">
    <property type="component" value="Chromosome 10"/>
</dbReference>